<keyword evidence="3" id="KW-1185">Reference proteome</keyword>
<dbReference type="AlphaFoldDB" id="E3NF89"/>
<feature type="transmembrane region" description="Helical" evidence="1">
    <location>
        <begin position="238"/>
        <end position="262"/>
    </location>
</feature>
<dbReference type="InParanoid" id="E3NF89"/>
<sequence length="307" mass="36299">MLWDYFLILQYLIIIFGIASQCLLIHYLVLKPALQSCARTCIAILSISMIYVLLFYGCETLVCLITGTMFVEKVCTEQLGKLLLYCIREYFQVVIVQSHLTFTIERLISIKSPELHKKPKFRLYFHRVLLMEQLFALFFTFAHYYYPEIFNGAWQIVFHFLIIVNWPIVIYTKKTCRSMYKVYNVEFYDLARKHELYKAYEITKSLVTALIANAIQQMLTFLFVGLQYQGLLFSKTDYYKTLFILHMLWNSNFAIFAWILLLSHRSSRLKILAASQPKISITSIDGTNITQMPTQQEYFRELRIAWS</sequence>
<name>E3NF89_CAERE</name>
<reference evidence="2" key="1">
    <citation type="submission" date="2007-07" db="EMBL/GenBank/DDBJ databases">
        <title>PCAP assembly of the Caenorhabditis remanei genome.</title>
        <authorList>
            <consortium name="The Caenorhabditis remanei Sequencing Consortium"/>
            <person name="Wilson R.K."/>
        </authorList>
    </citation>
    <scope>NUCLEOTIDE SEQUENCE [LARGE SCALE GENOMIC DNA]</scope>
    <source>
        <strain evidence="2">PB4641</strain>
    </source>
</reference>
<feature type="transmembrane region" description="Helical" evidence="1">
    <location>
        <begin position="128"/>
        <end position="146"/>
    </location>
</feature>
<keyword evidence="1" id="KW-0472">Membrane</keyword>
<dbReference type="EMBL" id="DS268632">
    <property type="protein sequence ID" value="EFO95968.1"/>
    <property type="molecule type" value="Genomic_DNA"/>
</dbReference>
<dbReference type="HOGENOM" id="CLU_1027576_0_0_1"/>
<gene>
    <name evidence="2" type="ORF">CRE_16446</name>
</gene>
<dbReference type="OrthoDB" id="10402628at2759"/>
<proteinExistence type="predicted"/>
<evidence type="ECO:0000313" key="2">
    <source>
        <dbReference type="EMBL" id="EFO95968.1"/>
    </source>
</evidence>
<organism evidence="3">
    <name type="scientific">Caenorhabditis remanei</name>
    <name type="common">Caenorhabditis vulgaris</name>
    <dbReference type="NCBI Taxonomy" id="31234"/>
    <lineage>
        <taxon>Eukaryota</taxon>
        <taxon>Metazoa</taxon>
        <taxon>Ecdysozoa</taxon>
        <taxon>Nematoda</taxon>
        <taxon>Chromadorea</taxon>
        <taxon>Rhabditida</taxon>
        <taxon>Rhabditina</taxon>
        <taxon>Rhabditomorpha</taxon>
        <taxon>Rhabditoidea</taxon>
        <taxon>Rhabditidae</taxon>
        <taxon>Peloderinae</taxon>
        <taxon>Caenorhabditis</taxon>
    </lineage>
</organism>
<evidence type="ECO:0000313" key="3">
    <source>
        <dbReference type="Proteomes" id="UP000008281"/>
    </source>
</evidence>
<feature type="transmembrane region" description="Helical" evidence="1">
    <location>
        <begin position="6"/>
        <end position="30"/>
    </location>
</feature>
<keyword evidence="1" id="KW-1133">Transmembrane helix</keyword>
<keyword evidence="1" id="KW-0812">Transmembrane</keyword>
<protein>
    <submittedName>
        <fullName evidence="2">Uncharacterized protein</fullName>
    </submittedName>
</protein>
<evidence type="ECO:0000256" key="1">
    <source>
        <dbReference type="SAM" id="Phobius"/>
    </source>
</evidence>
<feature type="transmembrane region" description="Helical" evidence="1">
    <location>
        <begin position="42"/>
        <end position="70"/>
    </location>
</feature>
<feature type="transmembrane region" description="Helical" evidence="1">
    <location>
        <begin position="206"/>
        <end position="226"/>
    </location>
</feature>
<feature type="transmembrane region" description="Helical" evidence="1">
    <location>
        <begin position="152"/>
        <end position="171"/>
    </location>
</feature>
<accession>E3NF89</accession>
<dbReference type="eggNOG" id="ENOG502TJFF">
    <property type="taxonomic scope" value="Eukaryota"/>
</dbReference>
<dbReference type="Proteomes" id="UP000008281">
    <property type="component" value="Unassembled WGS sequence"/>
</dbReference>